<dbReference type="Proteomes" id="UP000317835">
    <property type="component" value="Plasmid pElP_1"/>
</dbReference>
<dbReference type="OrthoDB" id="530362at2"/>
<keyword evidence="1" id="KW-0614">Plasmid</keyword>
<accession>A0A518HED0</accession>
<protein>
    <recommendedName>
        <fullName evidence="3">Peptidase A2 domain-containing protein</fullName>
    </recommendedName>
</protein>
<organism evidence="1 2">
    <name type="scientific">Tautonia plasticadhaerens</name>
    <dbReference type="NCBI Taxonomy" id="2527974"/>
    <lineage>
        <taxon>Bacteria</taxon>
        <taxon>Pseudomonadati</taxon>
        <taxon>Planctomycetota</taxon>
        <taxon>Planctomycetia</taxon>
        <taxon>Isosphaerales</taxon>
        <taxon>Isosphaeraceae</taxon>
        <taxon>Tautonia</taxon>
    </lineage>
</organism>
<sequence length="151" mass="16764">MRFGYQPFEAQPTPADPSPVIYRPAVLVRVRGLPGELDLWGILDTGAVECVLPFEVYEAVEAARRGDDVGNLVDAGGRHRVLEYGTVEVEVAIKGRPLRWSAKVAFDRGRADEASWGHLGFLQYFNATFNGPERHVTLRPRGDRPPPILGR</sequence>
<evidence type="ECO:0000313" key="2">
    <source>
        <dbReference type="Proteomes" id="UP000317835"/>
    </source>
</evidence>
<reference evidence="1 2" key="1">
    <citation type="submission" date="2019-02" db="EMBL/GenBank/DDBJ databases">
        <title>Deep-cultivation of Planctomycetes and their phenomic and genomic characterization uncovers novel biology.</title>
        <authorList>
            <person name="Wiegand S."/>
            <person name="Jogler M."/>
            <person name="Boedeker C."/>
            <person name="Pinto D."/>
            <person name="Vollmers J."/>
            <person name="Rivas-Marin E."/>
            <person name="Kohn T."/>
            <person name="Peeters S.H."/>
            <person name="Heuer A."/>
            <person name="Rast P."/>
            <person name="Oberbeckmann S."/>
            <person name="Bunk B."/>
            <person name="Jeske O."/>
            <person name="Meyerdierks A."/>
            <person name="Storesund J.E."/>
            <person name="Kallscheuer N."/>
            <person name="Luecker S."/>
            <person name="Lage O.M."/>
            <person name="Pohl T."/>
            <person name="Merkel B.J."/>
            <person name="Hornburger P."/>
            <person name="Mueller R.-W."/>
            <person name="Bruemmer F."/>
            <person name="Labrenz M."/>
            <person name="Spormann A.M."/>
            <person name="Op den Camp H."/>
            <person name="Overmann J."/>
            <person name="Amann R."/>
            <person name="Jetten M.S.M."/>
            <person name="Mascher T."/>
            <person name="Medema M.H."/>
            <person name="Devos D.P."/>
            <person name="Kaster A.-K."/>
            <person name="Ovreas L."/>
            <person name="Rohde M."/>
            <person name="Galperin M.Y."/>
            <person name="Jogler C."/>
        </authorList>
    </citation>
    <scope>NUCLEOTIDE SEQUENCE [LARGE SCALE GENOMIC DNA]</scope>
    <source>
        <strain evidence="1 2">ElP</strain>
        <plasmid evidence="2">pelp_1</plasmid>
    </source>
</reference>
<evidence type="ECO:0000313" key="1">
    <source>
        <dbReference type="EMBL" id="QDV39201.1"/>
    </source>
</evidence>
<keyword evidence="2" id="KW-1185">Reference proteome</keyword>
<dbReference type="KEGG" id="tpla:ElP_71650"/>
<dbReference type="AlphaFoldDB" id="A0A518HED0"/>
<gene>
    <name evidence="1" type="ORF">ElP_71650</name>
</gene>
<proteinExistence type="predicted"/>
<name>A0A518HED0_9BACT</name>
<evidence type="ECO:0008006" key="3">
    <source>
        <dbReference type="Google" id="ProtNLM"/>
    </source>
</evidence>
<dbReference type="EMBL" id="CP036427">
    <property type="protein sequence ID" value="QDV39201.1"/>
    <property type="molecule type" value="Genomic_DNA"/>
</dbReference>
<dbReference type="RefSeq" id="WP_145279413.1">
    <property type="nucleotide sequence ID" value="NZ_CP036427.1"/>
</dbReference>
<geneLocation type="plasmid" evidence="2">
    <name>pelp_1</name>
</geneLocation>